<dbReference type="GO" id="GO:0004519">
    <property type="term" value="F:endonuclease activity"/>
    <property type="evidence" value="ECO:0007669"/>
    <property type="project" value="UniProtKB-KW"/>
</dbReference>
<dbReference type="GO" id="GO:0008168">
    <property type="term" value="F:methyltransferase activity"/>
    <property type="evidence" value="ECO:0007669"/>
    <property type="project" value="UniProtKB-KW"/>
</dbReference>
<dbReference type="KEGG" id="rsp:RSP_3361"/>
<dbReference type="InterPro" id="IPR017035">
    <property type="entry name" value="UCP035009_HsdR_All3000-type"/>
</dbReference>
<dbReference type="eggNOG" id="COG4748">
    <property type="taxonomic scope" value="Bacteria"/>
</dbReference>
<dbReference type="STRING" id="272943.RSP_3361"/>
<evidence type="ECO:0000313" key="3">
    <source>
        <dbReference type="Proteomes" id="UP000002703"/>
    </source>
</evidence>
<dbReference type="AlphaFoldDB" id="Q3IWX0"/>
<dbReference type="InterPro" id="IPR029464">
    <property type="entry name" value="HSDR_N"/>
</dbReference>
<dbReference type="OrthoDB" id="9148007at2"/>
<name>Q3IWX0_CERS4</name>
<keyword evidence="3" id="KW-1185">Reference proteome</keyword>
<keyword evidence="2" id="KW-0489">Methyltransferase</keyword>
<dbReference type="GO" id="GO:0032259">
    <property type="term" value="P:methylation"/>
    <property type="evidence" value="ECO:0007669"/>
    <property type="project" value="UniProtKB-KW"/>
</dbReference>
<gene>
    <name evidence="2" type="ORF">RSP_3361</name>
</gene>
<feature type="domain" description="Type I restriction enzyme R protein N-terminal" evidence="1">
    <location>
        <begin position="27"/>
        <end position="122"/>
    </location>
</feature>
<keyword evidence="2" id="KW-0808">Transferase</keyword>
<dbReference type="Pfam" id="PF13588">
    <property type="entry name" value="HSDR_N_2"/>
    <property type="match status" value="1"/>
</dbReference>
<organism evidence="2 3">
    <name type="scientific">Cereibacter sphaeroides (strain ATCC 17023 / DSM 158 / JCM 6121 / CCUG 31486 / LMG 2827 / NBRC 12203 / NCIMB 8253 / ATH 2.4.1.)</name>
    <name type="common">Rhodobacter sphaeroides</name>
    <dbReference type="NCBI Taxonomy" id="272943"/>
    <lineage>
        <taxon>Bacteria</taxon>
        <taxon>Pseudomonadati</taxon>
        <taxon>Pseudomonadota</taxon>
        <taxon>Alphaproteobacteria</taxon>
        <taxon>Rhodobacterales</taxon>
        <taxon>Paracoccaceae</taxon>
        <taxon>Cereibacter</taxon>
    </lineage>
</organism>
<keyword evidence="2" id="KW-0540">Nuclease</keyword>
<dbReference type="PIRSF" id="PIRSF035009">
    <property type="entry name" value="UCP035009_HSDR_N"/>
    <property type="match status" value="1"/>
</dbReference>
<proteinExistence type="predicted"/>
<evidence type="ECO:0000313" key="2">
    <source>
        <dbReference type="EMBL" id="ABA80964.1"/>
    </source>
</evidence>
<dbReference type="PATRIC" id="fig|272943.9.peg.3796"/>
<keyword evidence="2" id="KW-0255">Endonuclease</keyword>
<dbReference type="Proteomes" id="UP000002703">
    <property type="component" value="Chromosome 2"/>
</dbReference>
<accession>Q3IWX0</accession>
<protein>
    <submittedName>
        <fullName evidence="2">Restriction endonuclease or methylase</fullName>
    </submittedName>
</protein>
<dbReference type="EnsemblBacteria" id="ABA80964">
    <property type="protein sequence ID" value="ABA80964"/>
    <property type="gene ID" value="RSP_3361"/>
</dbReference>
<dbReference type="EMBL" id="CP000144">
    <property type="protein sequence ID" value="ABA80964.1"/>
    <property type="molecule type" value="Genomic_DNA"/>
</dbReference>
<dbReference type="PhylomeDB" id="Q3IWX0"/>
<evidence type="ECO:0000259" key="1">
    <source>
        <dbReference type="Pfam" id="PF13588"/>
    </source>
</evidence>
<reference evidence="3" key="1">
    <citation type="submission" date="2005-09" db="EMBL/GenBank/DDBJ databases">
        <title>Complete sequence of chromosome 2 of Rhodobacter sphaeroides 2.4.1.</title>
        <authorList>
            <person name="Copeland A."/>
            <person name="Lucas S."/>
            <person name="Lapidus A."/>
            <person name="Barry K."/>
            <person name="Detter J.C."/>
            <person name="Glavina T."/>
            <person name="Hammon N."/>
            <person name="Israni S."/>
            <person name="Pitluck S."/>
            <person name="Richardson P."/>
            <person name="Mackenzie C."/>
            <person name="Choudhary M."/>
            <person name="Larimer F."/>
            <person name="Hauser L.J."/>
            <person name="Land M."/>
            <person name="Donohue T.J."/>
            <person name="Kaplan S."/>
        </authorList>
    </citation>
    <scope>NUCLEOTIDE SEQUENCE [LARGE SCALE GENOMIC DNA]</scope>
    <source>
        <strain evidence="3">ATCC 17023 / DSM 158 / JCM 6121 / CCUG 31486 / LMG 2827 / NBRC 12203 / NCIMB 8253 / ATH 2.4.1.</strain>
    </source>
</reference>
<sequence length="355" mass="40358">MSSMSIEQTIKVLSERVRQHSANMMTEEAVKTAVVLPFLQSLGYDVFNPFEVVPEFTADAVGKKGEKVDYAIKLENEIRILVECKPISTNLDKVHLAQLFRYFTVTSAKFAILTNGRYFHFHTDLDEPNKLDSRPFFTFDLAEPHAQVLAELKKFEKIGFDVDTILANAERLKYTSAIKAHIHRIMEDPPEELIRLVTAPLHEGRYTAAVIDQFRGLLKSAFKEMIREAVHERLSSALASNEPVAEPSELEPSEPDVVTTQEEMEGFMMVKAIVAGTIKPGRVHMRDQKSYCGILVDNNNRRPLARLHFNRSVKYIGLFDGEQEERVPLTSTDDIYAYAERLRVTAARYVEMSST</sequence>
<keyword evidence="2" id="KW-0378">Hydrolase</keyword>